<feature type="transmembrane region" description="Helical" evidence="2">
    <location>
        <begin position="147"/>
        <end position="167"/>
    </location>
</feature>
<dbReference type="RefSeq" id="WP_025228024.1">
    <property type="nucleotide sequence ID" value="NZ_CP007139.1"/>
</dbReference>
<keyword evidence="4" id="KW-1185">Reference proteome</keyword>
<reference evidence="3 4" key="1">
    <citation type="journal article" date="2014" name="PLoS ONE">
        <title>The first complete genome sequence of the class fimbriimonadia in the phylum armatimonadetes.</title>
        <authorList>
            <person name="Hu Z.Y."/>
            <person name="Wang Y.Z."/>
            <person name="Im W.T."/>
            <person name="Wang S.Y."/>
            <person name="Zhao G.P."/>
            <person name="Zheng H.J."/>
            <person name="Quan Z.X."/>
        </authorList>
    </citation>
    <scope>NUCLEOTIDE SEQUENCE [LARGE SCALE GENOMIC DNA]</scope>
    <source>
        <strain evidence="3">Gsoil 348</strain>
    </source>
</reference>
<dbReference type="KEGG" id="fgi:OP10G_4744"/>
<feature type="transmembrane region" description="Helical" evidence="2">
    <location>
        <begin position="115"/>
        <end position="141"/>
    </location>
</feature>
<evidence type="ECO:0000256" key="1">
    <source>
        <dbReference type="SAM" id="MobiDB-lite"/>
    </source>
</evidence>
<evidence type="ECO:0000313" key="3">
    <source>
        <dbReference type="EMBL" id="AIE88112.1"/>
    </source>
</evidence>
<evidence type="ECO:0000313" key="4">
    <source>
        <dbReference type="Proteomes" id="UP000027982"/>
    </source>
</evidence>
<dbReference type="Proteomes" id="UP000027982">
    <property type="component" value="Chromosome"/>
</dbReference>
<evidence type="ECO:0000256" key="2">
    <source>
        <dbReference type="SAM" id="Phobius"/>
    </source>
</evidence>
<dbReference type="AlphaFoldDB" id="A0A068NXQ3"/>
<accession>A0A068NXQ3</accession>
<sequence>MPDDLRHPEPPSDDEIEARLRRAVERSFSVPPEELEKEEDIEARFRKLQQELAGQDLPDLPDAQTPRRPALPEDDPSFAAQLQSLHDRAEGVKTAREQASRQQARSHQQDQKNAMGLGLGLSIAYMFLGFPLVGVLIGWGINRATGATFWLPVLGFVGMLAGCVLAFQALNRVNKNL</sequence>
<dbReference type="HOGENOM" id="CLU_1515740_0_0_0"/>
<proteinExistence type="predicted"/>
<feature type="compositionally biased region" description="Basic and acidic residues" evidence="1">
    <location>
        <begin position="85"/>
        <end position="99"/>
    </location>
</feature>
<dbReference type="OrthoDB" id="15401at2"/>
<protein>
    <recommendedName>
        <fullName evidence="5">ATP synthase protein I</fullName>
    </recommendedName>
</protein>
<dbReference type="STRING" id="661478.OP10G_4744"/>
<keyword evidence="2" id="KW-0812">Transmembrane</keyword>
<keyword evidence="2" id="KW-1133">Transmembrane helix</keyword>
<keyword evidence="2" id="KW-0472">Membrane</keyword>
<dbReference type="EMBL" id="CP007139">
    <property type="protein sequence ID" value="AIE88112.1"/>
    <property type="molecule type" value="Genomic_DNA"/>
</dbReference>
<gene>
    <name evidence="3" type="ORF">OP10G_4744</name>
</gene>
<organism evidence="3 4">
    <name type="scientific">Fimbriimonas ginsengisoli Gsoil 348</name>
    <dbReference type="NCBI Taxonomy" id="661478"/>
    <lineage>
        <taxon>Bacteria</taxon>
        <taxon>Bacillati</taxon>
        <taxon>Armatimonadota</taxon>
        <taxon>Fimbriimonadia</taxon>
        <taxon>Fimbriimonadales</taxon>
        <taxon>Fimbriimonadaceae</taxon>
        <taxon>Fimbriimonas</taxon>
    </lineage>
</organism>
<feature type="region of interest" description="Disordered" evidence="1">
    <location>
        <begin position="46"/>
        <end position="111"/>
    </location>
</feature>
<evidence type="ECO:0008006" key="5">
    <source>
        <dbReference type="Google" id="ProtNLM"/>
    </source>
</evidence>
<name>A0A068NXQ3_FIMGI</name>